<sequence length="53" mass="6484">MPQMAPMNWVMLFMFFTMSLIMVMAMNYFMNVPKIEKMESSSYMSNPKMNWKW</sequence>
<keyword evidence="10 12" id="KW-0496">Mitochondrion</keyword>
<evidence type="ECO:0000256" key="1">
    <source>
        <dbReference type="ARBA" id="ARBA00004304"/>
    </source>
</evidence>
<keyword evidence="7 12" id="KW-0375">Hydrogen ion transport</keyword>
<organism evidence="14">
    <name type="scientific">Agriocnemis femina</name>
    <dbReference type="NCBI Taxonomy" id="1168618"/>
    <lineage>
        <taxon>Eukaryota</taxon>
        <taxon>Metazoa</taxon>
        <taxon>Ecdysozoa</taxon>
        <taxon>Arthropoda</taxon>
        <taxon>Hexapoda</taxon>
        <taxon>Insecta</taxon>
        <taxon>Pterygota</taxon>
        <taxon>Palaeoptera</taxon>
        <taxon>Odonata</taxon>
        <taxon>Zygoptera</taxon>
        <taxon>Coenagrionidae</taxon>
        <taxon>Agriocnemis</taxon>
    </lineage>
</organism>
<keyword evidence="9 12" id="KW-0406">Ion transport</keyword>
<evidence type="ECO:0000256" key="8">
    <source>
        <dbReference type="ARBA" id="ARBA00022989"/>
    </source>
</evidence>
<keyword evidence="11 13" id="KW-0472">Membrane</keyword>
<dbReference type="GO" id="GO:0015986">
    <property type="term" value="P:proton motive force-driven ATP synthesis"/>
    <property type="evidence" value="ECO:0007669"/>
    <property type="project" value="InterPro"/>
</dbReference>
<keyword evidence="5 12" id="KW-0138">CF(0)</keyword>
<geneLocation type="mitochondrion" evidence="14"/>
<evidence type="ECO:0000256" key="4">
    <source>
        <dbReference type="ARBA" id="ARBA00022448"/>
    </source>
</evidence>
<feature type="transmembrane region" description="Helical" evidence="13">
    <location>
        <begin position="6"/>
        <end position="29"/>
    </location>
</feature>
<evidence type="ECO:0000256" key="7">
    <source>
        <dbReference type="ARBA" id="ARBA00022781"/>
    </source>
</evidence>
<dbReference type="Pfam" id="PF00895">
    <property type="entry name" value="ATP-synt_8"/>
    <property type="match status" value="1"/>
</dbReference>
<proteinExistence type="inferred from homology"/>
<dbReference type="EMBL" id="MK951667">
    <property type="protein sequence ID" value="QHZ87493.1"/>
    <property type="molecule type" value="Genomic_DNA"/>
</dbReference>
<reference evidence="14" key="1">
    <citation type="journal article" date="2019" name="Sci. Rep.">
        <title>The mitochondrial genomes of palaeopteran insects and insights into the early insect relationships.</title>
        <authorList>
            <person name="Song N."/>
            <person name="Li X."/>
            <person name="Yin X."/>
            <person name="Li X."/>
            <person name="Yin J."/>
            <person name="Pan P."/>
        </authorList>
    </citation>
    <scope>NUCLEOTIDE SEQUENCE</scope>
</reference>
<comment type="subcellular location">
    <subcellularLocation>
        <location evidence="1 12">Mitochondrion membrane</location>
        <topology evidence="1 12">Single-pass membrane protein</topology>
    </subcellularLocation>
</comment>
<gene>
    <name evidence="14" type="primary">atp8</name>
</gene>
<name>A0A6C0R357_9ODON</name>
<dbReference type="GO" id="GO:0015078">
    <property type="term" value="F:proton transmembrane transporter activity"/>
    <property type="evidence" value="ECO:0007669"/>
    <property type="project" value="InterPro"/>
</dbReference>
<evidence type="ECO:0000256" key="10">
    <source>
        <dbReference type="ARBA" id="ARBA00023128"/>
    </source>
</evidence>
<evidence type="ECO:0000256" key="2">
    <source>
        <dbReference type="ARBA" id="ARBA00008892"/>
    </source>
</evidence>
<dbReference type="InterPro" id="IPR001421">
    <property type="entry name" value="ATP8_metazoa"/>
</dbReference>
<dbReference type="GO" id="GO:0031966">
    <property type="term" value="C:mitochondrial membrane"/>
    <property type="evidence" value="ECO:0007669"/>
    <property type="project" value="UniProtKB-SubCell"/>
</dbReference>
<evidence type="ECO:0000313" key="14">
    <source>
        <dbReference type="EMBL" id="QHZ87493.1"/>
    </source>
</evidence>
<evidence type="ECO:0000256" key="9">
    <source>
        <dbReference type="ARBA" id="ARBA00023065"/>
    </source>
</evidence>
<dbReference type="AlphaFoldDB" id="A0A6C0R357"/>
<evidence type="ECO:0000256" key="11">
    <source>
        <dbReference type="ARBA" id="ARBA00023136"/>
    </source>
</evidence>
<evidence type="ECO:0000256" key="6">
    <source>
        <dbReference type="ARBA" id="ARBA00022692"/>
    </source>
</evidence>
<comment type="subunit">
    <text evidence="3">F-type ATPases have 2 components, CF(1) - the catalytic core - and CF(0) - the membrane proton channel.</text>
</comment>
<keyword evidence="8 13" id="KW-1133">Transmembrane helix</keyword>
<comment type="similarity">
    <text evidence="2 12">Belongs to the ATPase protein 8 family.</text>
</comment>
<evidence type="ECO:0000256" key="13">
    <source>
        <dbReference type="SAM" id="Phobius"/>
    </source>
</evidence>
<keyword evidence="6 12" id="KW-0812">Transmembrane</keyword>
<protein>
    <recommendedName>
        <fullName evidence="12">ATP synthase complex subunit 8</fullName>
    </recommendedName>
</protein>
<evidence type="ECO:0000256" key="3">
    <source>
        <dbReference type="ARBA" id="ARBA00011291"/>
    </source>
</evidence>
<dbReference type="GO" id="GO:0045259">
    <property type="term" value="C:proton-transporting ATP synthase complex"/>
    <property type="evidence" value="ECO:0007669"/>
    <property type="project" value="UniProtKB-KW"/>
</dbReference>
<keyword evidence="4 12" id="KW-0813">Transport</keyword>
<evidence type="ECO:0000256" key="5">
    <source>
        <dbReference type="ARBA" id="ARBA00022547"/>
    </source>
</evidence>
<accession>A0A6C0R357</accession>
<evidence type="ECO:0000256" key="12">
    <source>
        <dbReference type="RuleBase" id="RU003661"/>
    </source>
</evidence>